<dbReference type="AlphaFoldDB" id="A0A1U8Q4M0"/>
<gene>
    <name evidence="2" type="primary">LOC109114867</name>
</gene>
<evidence type="ECO:0000313" key="1">
    <source>
        <dbReference type="Proteomes" id="UP000189703"/>
    </source>
</evidence>
<protein>
    <submittedName>
        <fullName evidence="2">Uncharacterized protein LOC109114867</fullName>
    </submittedName>
</protein>
<evidence type="ECO:0000313" key="2">
    <source>
        <dbReference type="RefSeq" id="XP_019053758.1"/>
    </source>
</evidence>
<dbReference type="Proteomes" id="UP000189703">
    <property type="component" value="Unplaced"/>
</dbReference>
<organism evidence="1 2">
    <name type="scientific">Nelumbo nucifera</name>
    <name type="common">Sacred lotus</name>
    <dbReference type="NCBI Taxonomy" id="4432"/>
    <lineage>
        <taxon>Eukaryota</taxon>
        <taxon>Viridiplantae</taxon>
        <taxon>Streptophyta</taxon>
        <taxon>Embryophyta</taxon>
        <taxon>Tracheophyta</taxon>
        <taxon>Spermatophyta</taxon>
        <taxon>Magnoliopsida</taxon>
        <taxon>Proteales</taxon>
        <taxon>Nelumbonaceae</taxon>
        <taxon>Nelumbo</taxon>
    </lineage>
</organism>
<accession>A0A1U8Q4M0</accession>
<dbReference type="InParanoid" id="A0A1U8Q4M0"/>
<dbReference type="GeneID" id="109114867"/>
<dbReference type="KEGG" id="nnu:109114867"/>
<name>A0A1U8Q4M0_NELNU</name>
<keyword evidence="1" id="KW-1185">Reference proteome</keyword>
<reference evidence="2" key="1">
    <citation type="submission" date="2025-08" db="UniProtKB">
        <authorList>
            <consortium name="RefSeq"/>
        </authorList>
    </citation>
    <scope>IDENTIFICATION</scope>
</reference>
<dbReference type="RefSeq" id="XP_019053758.1">
    <property type="nucleotide sequence ID" value="XM_019198213.1"/>
</dbReference>
<proteinExistence type="predicted"/>
<sequence>MVIIPAVTVLVGIVPNGYSSGGYSSNSYSSGGYNSGWLHFLGVNHYCPYPLFSVVGDVLNYFFCWREMRGFCSYYHNGTMDGLIDTNYSFVADKEKGDEDARFKEIYCGICHCHLHSLTLSLEEVQIPIYIM</sequence>